<dbReference type="Gene3D" id="3.40.50.1820">
    <property type="entry name" value="alpha/beta hydrolase"/>
    <property type="match status" value="1"/>
</dbReference>
<evidence type="ECO:0000256" key="1">
    <source>
        <dbReference type="ARBA" id="ARBA00022801"/>
    </source>
</evidence>
<evidence type="ECO:0000313" key="3">
    <source>
        <dbReference type="EMBL" id="BAI96804.1"/>
    </source>
</evidence>
<dbReference type="KEGG" id="sjp:SJA_C1-19700"/>
<keyword evidence="1 3" id="KW-0378">Hydrolase</keyword>
<evidence type="ECO:0000313" key="4">
    <source>
        <dbReference type="Proteomes" id="UP000007753"/>
    </source>
</evidence>
<dbReference type="InterPro" id="IPR000639">
    <property type="entry name" value="Epox_hydrolase-like"/>
</dbReference>
<feature type="domain" description="AB hydrolase-1" evidence="2">
    <location>
        <begin position="21"/>
        <end position="300"/>
    </location>
</feature>
<dbReference type="AlphaFoldDB" id="D4Z2H2"/>
<name>D4Z2H2_SPHIU</name>
<dbReference type="EC" id="3.3.2.9" evidence="3"/>
<dbReference type="EMBL" id="AP010803">
    <property type="protein sequence ID" value="BAI96804.1"/>
    <property type="molecule type" value="Genomic_DNA"/>
</dbReference>
<dbReference type="PANTHER" id="PTHR43329">
    <property type="entry name" value="EPOXIDE HYDROLASE"/>
    <property type="match status" value="1"/>
</dbReference>
<dbReference type="Proteomes" id="UP000007753">
    <property type="component" value="Chromosome 1"/>
</dbReference>
<protein>
    <submittedName>
        <fullName evidence="3">Putative epoxide hydrolase</fullName>
        <ecNumber evidence="3">3.3.2.9</ecNumber>
    </submittedName>
</protein>
<evidence type="ECO:0000259" key="2">
    <source>
        <dbReference type="Pfam" id="PF00561"/>
    </source>
</evidence>
<dbReference type="HOGENOM" id="CLU_020336_7_2_5"/>
<dbReference type="PRINTS" id="PR00412">
    <property type="entry name" value="EPOXHYDRLASE"/>
</dbReference>
<dbReference type="GeneID" id="29273561"/>
<dbReference type="SUPFAM" id="SSF53474">
    <property type="entry name" value="alpha/beta-Hydrolases"/>
    <property type="match status" value="1"/>
</dbReference>
<dbReference type="InterPro" id="IPR000073">
    <property type="entry name" value="AB_hydrolase_1"/>
</dbReference>
<organism evidence="3 4">
    <name type="scientific">Sphingobium indicum (strain DSM 16413 / CCM 7287 / MTCC 6362 / UT26 / NBRC 101211 / UT26S)</name>
    <name type="common">Sphingobium japonicum</name>
    <dbReference type="NCBI Taxonomy" id="452662"/>
    <lineage>
        <taxon>Bacteria</taxon>
        <taxon>Pseudomonadati</taxon>
        <taxon>Pseudomonadota</taxon>
        <taxon>Alphaproteobacteria</taxon>
        <taxon>Sphingomonadales</taxon>
        <taxon>Sphingomonadaceae</taxon>
        <taxon>Sphingobium</taxon>
    </lineage>
</organism>
<dbReference type="eggNOG" id="COG0596">
    <property type="taxonomic scope" value="Bacteria"/>
</dbReference>
<dbReference type="Pfam" id="PF00561">
    <property type="entry name" value="Abhydrolase_1"/>
    <property type="match status" value="1"/>
</dbReference>
<sequence length="319" mass="35186">MTQTIKSGDITLSVTVAGEGPLVILMHGWPELGLSYRHQIAPLARAGYRVAVPDMRGYGGSSKPADASAYDIDSMADDMAAIARDLGAARWVAVGHDWGSPVAWRCAQRFPDAVAAVFSLSVPHRLAAEISANDWFDAVYPNRFYYMRYFQPIGVGEAELERDPREALKRIFYALSGDVPFGEWLKPRPITAALLDGLAVPPPGPLSFMTDAELDAYTTQFAKGGFFGPLSWYRNWDVNEAQSKAYGDQRIHQPAGFLCGDKEIVLAMFDGVVEGQRALLDDLRMERILPGAGHWIQQERPTEVTAALIEFLDGVREHI</sequence>
<gene>
    <name evidence="3" type="primary">ephA</name>
    <name evidence="3" type="ordered locus">SJA_C1-19700</name>
</gene>
<dbReference type="STRING" id="452662.SJA_C1-19700"/>
<dbReference type="InterPro" id="IPR029058">
    <property type="entry name" value="AB_hydrolase_fold"/>
</dbReference>
<reference evidence="3 4" key="1">
    <citation type="journal article" date="2010" name="J. Bacteriol.">
        <title>Complete genome sequence of the representative gamma-hexachlorocyclohexane-degrading bacterium Sphingobium japonicum UT26.</title>
        <authorList>
            <person name="Nagata Y."/>
            <person name="Ohtsubo Y."/>
            <person name="Endo R."/>
            <person name="Ichikawa N."/>
            <person name="Ankai A."/>
            <person name="Oguchi A."/>
            <person name="Fukui S."/>
            <person name="Fujita N."/>
            <person name="Tsuda M."/>
        </authorList>
    </citation>
    <scope>NUCLEOTIDE SEQUENCE [LARGE SCALE GENOMIC DNA]</scope>
    <source>
        <strain evidence="4">DSM 16413 / CCM 7287 / MTCC 6362 / UT26 / NBRC 101211 / UT26S</strain>
    </source>
</reference>
<dbReference type="RefSeq" id="WP_013040267.1">
    <property type="nucleotide sequence ID" value="NC_014006.1"/>
</dbReference>
<proteinExistence type="predicted"/>
<keyword evidence="4" id="KW-1185">Reference proteome</keyword>
<accession>D4Z2H2</accession>
<dbReference type="GO" id="GO:0033961">
    <property type="term" value="F:cis-stilbene-oxide hydrolase activity"/>
    <property type="evidence" value="ECO:0007669"/>
    <property type="project" value="UniProtKB-EC"/>
</dbReference>